<feature type="compositionally biased region" description="Polar residues" evidence="5">
    <location>
        <begin position="41"/>
        <end position="50"/>
    </location>
</feature>
<dbReference type="SUPFAM" id="SSF46785">
    <property type="entry name" value="Winged helix' DNA-binding domain"/>
    <property type="match status" value="1"/>
</dbReference>
<evidence type="ECO:0000256" key="3">
    <source>
        <dbReference type="ARBA" id="ARBA00023242"/>
    </source>
</evidence>
<keyword evidence="3" id="KW-0539">Nucleus</keyword>
<feature type="region of interest" description="Disordered" evidence="5">
    <location>
        <begin position="25"/>
        <end position="58"/>
    </location>
</feature>
<evidence type="ECO:0000256" key="4">
    <source>
        <dbReference type="RuleBase" id="RU004020"/>
    </source>
</evidence>
<proteinExistence type="inferred from homology"/>
<comment type="similarity">
    <text evidence="4">Belongs to the HSF family.</text>
</comment>
<evidence type="ECO:0000256" key="5">
    <source>
        <dbReference type="SAM" id="MobiDB-lite"/>
    </source>
</evidence>
<dbReference type="InterPro" id="IPR000232">
    <property type="entry name" value="HSF_DNA-bd"/>
</dbReference>
<dbReference type="EMBL" id="HBFR01002615">
    <property type="protein sequence ID" value="CAD8874559.1"/>
    <property type="molecule type" value="Transcribed_RNA"/>
</dbReference>
<dbReference type="GO" id="GO:0003700">
    <property type="term" value="F:DNA-binding transcription factor activity"/>
    <property type="evidence" value="ECO:0007669"/>
    <property type="project" value="InterPro"/>
</dbReference>
<evidence type="ECO:0000256" key="1">
    <source>
        <dbReference type="ARBA" id="ARBA00004123"/>
    </source>
</evidence>
<dbReference type="InterPro" id="IPR036390">
    <property type="entry name" value="WH_DNA-bd_sf"/>
</dbReference>
<feature type="domain" description="HSF-type DNA-binding" evidence="6">
    <location>
        <begin position="189"/>
        <end position="287"/>
    </location>
</feature>
<name>A0A7S1B505_9STRA</name>
<dbReference type="GO" id="GO:0005634">
    <property type="term" value="C:nucleus"/>
    <property type="evidence" value="ECO:0007669"/>
    <property type="project" value="UniProtKB-SubCell"/>
</dbReference>
<evidence type="ECO:0000256" key="2">
    <source>
        <dbReference type="ARBA" id="ARBA00023125"/>
    </source>
</evidence>
<dbReference type="PANTHER" id="PTHR10015:SF206">
    <property type="entry name" value="HSF-TYPE DNA-BINDING DOMAIN-CONTAINING PROTEIN"/>
    <property type="match status" value="1"/>
</dbReference>
<comment type="subcellular location">
    <subcellularLocation>
        <location evidence="1">Nucleus</location>
    </subcellularLocation>
</comment>
<dbReference type="GO" id="GO:0043565">
    <property type="term" value="F:sequence-specific DNA binding"/>
    <property type="evidence" value="ECO:0007669"/>
    <property type="project" value="InterPro"/>
</dbReference>
<dbReference type="SMART" id="SM00415">
    <property type="entry name" value="HSF"/>
    <property type="match status" value="1"/>
</dbReference>
<keyword evidence="2" id="KW-0238">DNA-binding</keyword>
<dbReference type="InterPro" id="IPR036388">
    <property type="entry name" value="WH-like_DNA-bd_sf"/>
</dbReference>
<dbReference type="Gene3D" id="1.10.10.10">
    <property type="entry name" value="Winged helix-like DNA-binding domain superfamily/Winged helix DNA-binding domain"/>
    <property type="match status" value="1"/>
</dbReference>
<gene>
    <name evidence="7" type="ORF">CHYS00102_LOCUS1734</name>
</gene>
<dbReference type="PANTHER" id="PTHR10015">
    <property type="entry name" value="HEAT SHOCK TRANSCRIPTION FACTOR"/>
    <property type="match status" value="1"/>
</dbReference>
<reference evidence="7" key="1">
    <citation type="submission" date="2021-01" db="EMBL/GenBank/DDBJ databases">
        <authorList>
            <person name="Corre E."/>
            <person name="Pelletier E."/>
            <person name="Niang G."/>
            <person name="Scheremetjew M."/>
            <person name="Finn R."/>
            <person name="Kale V."/>
            <person name="Holt S."/>
            <person name="Cochrane G."/>
            <person name="Meng A."/>
            <person name="Brown T."/>
            <person name="Cohen L."/>
        </authorList>
    </citation>
    <scope>NUCLEOTIDE SEQUENCE</scope>
    <source>
        <strain evidence="7">308</strain>
    </source>
</reference>
<organism evidence="7">
    <name type="scientific">Corethron hystrix</name>
    <dbReference type="NCBI Taxonomy" id="216773"/>
    <lineage>
        <taxon>Eukaryota</taxon>
        <taxon>Sar</taxon>
        <taxon>Stramenopiles</taxon>
        <taxon>Ochrophyta</taxon>
        <taxon>Bacillariophyta</taxon>
        <taxon>Coscinodiscophyceae</taxon>
        <taxon>Corethrophycidae</taxon>
        <taxon>Corethrales</taxon>
        <taxon>Corethraceae</taxon>
        <taxon>Corethron</taxon>
    </lineage>
</organism>
<dbReference type="FunFam" id="1.10.10.10:FF:000479">
    <property type="entry name" value="Predicted protein"/>
    <property type="match status" value="1"/>
</dbReference>
<sequence>MGTIQSKKYDGNSVQQTTACFEEKYNSAANSSKEDRKKENLSQSPYTENTKSLHKPEDNIKESSIAYFGDCNHVPLSRLFCPRNDFNKRQEKMTRLHPRTNDTCNSNLEIDAKTHSIKTFAGNNNHLKKNAKHEGLFQHSSCNKVKNSEENNSDMYEVINSLEYPKQNFQKYSSLLFESNFMRRKGRGHGAQFPEKLYTVLEAISRANLLDIVAWADHGQVFYIHRLKHFEQVILPLFFKNIKWTSFQRQLNLYRFKLVRQETDLRCYYHELFLRGRPELCTSIERTEVKKRTIKISLNSEQSSVDSKLSLQQTEFEKVHKGMNNDNRELSTNTVEAERIKSVQKAQQGPHFENQDDFLSDCKSLRDEPMENSGLDSYLKICNNTPLKRGAPYTCFQKCSSNTSTIRQADHTSLNSNGQLVDSKFKEQIVEKDTNDTVSSVKHENNALLVDSNSKCSDISLDGSLELTVLDEEDMHNIENYDTKLPLISQYDIDRIFK</sequence>
<evidence type="ECO:0000313" key="7">
    <source>
        <dbReference type="EMBL" id="CAD8874559.1"/>
    </source>
</evidence>
<accession>A0A7S1B505</accession>
<dbReference type="Pfam" id="PF00447">
    <property type="entry name" value="HSF_DNA-bind"/>
    <property type="match status" value="1"/>
</dbReference>
<protein>
    <recommendedName>
        <fullName evidence="6">HSF-type DNA-binding domain-containing protein</fullName>
    </recommendedName>
</protein>
<evidence type="ECO:0000259" key="6">
    <source>
        <dbReference type="SMART" id="SM00415"/>
    </source>
</evidence>
<dbReference type="AlphaFoldDB" id="A0A7S1B505"/>